<comment type="caution">
    <text evidence="1">The sequence shown here is derived from an EMBL/GenBank/DDBJ whole genome shotgun (WGS) entry which is preliminary data.</text>
</comment>
<dbReference type="Proteomes" id="UP000321405">
    <property type="component" value="Unassembled WGS sequence"/>
</dbReference>
<evidence type="ECO:0000313" key="2">
    <source>
        <dbReference type="Proteomes" id="UP000321405"/>
    </source>
</evidence>
<dbReference type="AlphaFoldDB" id="A0A511BL63"/>
<dbReference type="Pfam" id="PF09655">
    <property type="entry name" value="Nitr_red_assoc"/>
    <property type="match status" value="1"/>
</dbReference>
<dbReference type="RefSeq" id="WP_147092108.1">
    <property type="nucleotide sequence ID" value="NZ_BJVC01000001.1"/>
</dbReference>
<accession>A0A511BL63</accession>
<name>A0A511BL63_9PROT</name>
<dbReference type="NCBIfam" id="TIGR02664">
    <property type="entry name" value="nitr_red_assoc"/>
    <property type="match status" value="1"/>
</dbReference>
<dbReference type="InterPro" id="IPR013481">
    <property type="entry name" value="NarM"/>
</dbReference>
<dbReference type="OrthoDB" id="7263223at2"/>
<keyword evidence="2" id="KW-1185">Reference proteome</keyword>
<reference evidence="1 2" key="1">
    <citation type="submission" date="2019-07" db="EMBL/GenBank/DDBJ databases">
        <title>Whole genome shotgun sequence of Swaminathania salitolerans NBRC 104436.</title>
        <authorList>
            <person name="Hosoyama A."/>
            <person name="Uohara A."/>
            <person name="Ohji S."/>
            <person name="Ichikawa N."/>
        </authorList>
    </citation>
    <scope>NUCLEOTIDE SEQUENCE [LARGE SCALE GENOMIC DNA]</scope>
    <source>
        <strain evidence="1 2">NBRC 104436</strain>
    </source>
</reference>
<evidence type="ECO:0008006" key="3">
    <source>
        <dbReference type="Google" id="ProtNLM"/>
    </source>
</evidence>
<evidence type="ECO:0000313" key="1">
    <source>
        <dbReference type="EMBL" id="GEL01089.1"/>
    </source>
</evidence>
<protein>
    <recommendedName>
        <fullName evidence="3">Nitrate reductase associated protein</fullName>
    </recommendedName>
</protein>
<sequence>MTDLASPPFFRFELDFAESLRCIPMSVRRKLDLCAIKLTLKQWSRFLPQEREDLLDLPCETAPEREAYRARLLALIALRSDEPPRLLLKDEQALWRETDSVPNCVLDQAATDRVTPPDAAAWRSLSELQRFALVKLARSQHENENFVPALIEFGLLDARAASPDRETRRHEDR</sequence>
<organism evidence="1 2">
    <name type="scientific">Swaminathania salitolerans</name>
    <dbReference type="NCBI Taxonomy" id="182838"/>
    <lineage>
        <taxon>Bacteria</taxon>
        <taxon>Pseudomonadati</taxon>
        <taxon>Pseudomonadota</taxon>
        <taxon>Alphaproteobacteria</taxon>
        <taxon>Acetobacterales</taxon>
        <taxon>Acetobacteraceae</taxon>
        <taxon>Swaminathania</taxon>
    </lineage>
</organism>
<dbReference type="EMBL" id="BJVC01000001">
    <property type="protein sequence ID" value="GEL01089.1"/>
    <property type="molecule type" value="Genomic_DNA"/>
</dbReference>
<proteinExistence type="predicted"/>
<gene>
    <name evidence="1" type="ORF">SSA02_02520</name>
</gene>